<accession>A0ABS3N153</accession>
<protein>
    <recommendedName>
        <fullName evidence="3">DGQHR domain-containing protein</fullName>
    </recommendedName>
</protein>
<name>A0ABS3N153_9BACI</name>
<proteinExistence type="predicted"/>
<sequence length="368" mass="42910">MNEDLRTKLNGHYFEQFGHELLITEMPFKYLESIFEVDPYVQRELDHRRRNVIKEYILNTVHESTFYFSPFVYSARGCIEKVGDNWEIKPGAKLAILDGQHRSTSLVSALRHLHVKKEALEEMPSNKQQEISHIEKAIKKLESFPITMQIYLDLTTQEERQLFTDINTERKNAHSGLIMKYEQREEYVILARHIAHKLQSQLEIETSLSRLTVHNTAMTSLVIMRRCLLALFEGVLTHKEGSPKLKYCQKEEMESISYKFFKTWSELFPSQGGNRFKYVCGLSGIQIALANTVYLSVSKRGLTYLQAIDELKKLKTGTSWRHDDALFLAFYDSRKKRMLNHSTQQSILKLTTEFSAYLTSREVKSIGH</sequence>
<dbReference type="CDD" id="cd16414">
    <property type="entry name" value="dndB_like"/>
    <property type="match status" value="1"/>
</dbReference>
<evidence type="ECO:0000313" key="1">
    <source>
        <dbReference type="EMBL" id="MBO1511880.1"/>
    </source>
</evidence>
<dbReference type="Pfam" id="PF14072">
    <property type="entry name" value="DndB"/>
    <property type="match status" value="1"/>
</dbReference>
<dbReference type="InterPro" id="IPR017642">
    <property type="entry name" value="DNA_S_mod_DndB"/>
</dbReference>
<evidence type="ECO:0008006" key="3">
    <source>
        <dbReference type="Google" id="ProtNLM"/>
    </source>
</evidence>
<dbReference type="EMBL" id="JAGDEL010000005">
    <property type="protein sequence ID" value="MBO1511880.1"/>
    <property type="molecule type" value="Genomic_DNA"/>
</dbReference>
<gene>
    <name evidence="1" type="ORF">I7822_09375</name>
</gene>
<keyword evidence="2" id="KW-1185">Reference proteome</keyword>
<dbReference type="Proteomes" id="UP000663981">
    <property type="component" value="Unassembled WGS sequence"/>
</dbReference>
<reference evidence="1 2" key="1">
    <citation type="submission" date="2021-03" db="EMBL/GenBank/DDBJ databases">
        <title>Whole genome sequence of Metabacillus bambusae BG109.</title>
        <authorList>
            <person name="Jeong J.W."/>
        </authorList>
    </citation>
    <scope>NUCLEOTIDE SEQUENCE [LARGE SCALE GENOMIC DNA]</scope>
    <source>
        <strain evidence="1 2">BG109</strain>
    </source>
</reference>
<comment type="caution">
    <text evidence="1">The sequence shown here is derived from an EMBL/GenBank/DDBJ whole genome shotgun (WGS) entry which is preliminary data.</text>
</comment>
<dbReference type="RefSeq" id="WP_207977289.1">
    <property type="nucleotide sequence ID" value="NZ_JAGDEL010000005.1"/>
</dbReference>
<organism evidence="1 2">
    <name type="scientific">Metabacillus bambusae</name>
    <dbReference type="NCBI Taxonomy" id="2795218"/>
    <lineage>
        <taxon>Bacteria</taxon>
        <taxon>Bacillati</taxon>
        <taxon>Bacillota</taxon>
        <taxon>Bacilli</taxon>
        <taxon>Bacillales</taxon>
        <taxon>Bacillaceae</taxon>
        <taxon>Metabacillus</taxon>
    </lineage>
</organism>
<evidence type="ECO:0000313" key="2">
    <source>
        <dbReference type="Proteomes" id="UP000663981"/>
    </source>
</evidence>